<sequence>MKTNFISKLVSLKFLLFWMLFCALNIAQAQKVESFNRKISELAADEAASLKSLAYDLQPSTTVTKAQTGRMSRMSMPAVEQKAPAPRVAYVDAENLVSVDQLVPSLNSIELLRIKVSSVTDLGQSVDLTPLTDSNQLKYILFIFEYSPCEGENQDDCVRRSLSTIKGLDLFRGSILYKISIPR</sequence>
<dbReference type="RefSeq" id="WP_133585557.1">
    <property type="nucleotide sequence ID" value="NZ_SNYV01000016.1"/>
</dbReference>
<organism evidence="2 3">
    <name type="scientific">Sphingobacterium yanglingense</name>
    <dbReference type="NCBI Taxonomy" id="1437280"/>
    <lineage>
        <taxon>Bacteria</taxon>
        <taxon>Pseudomonadati</taxon>
        <taxon>Bacteroidota</taxon>
        <taxon>Sphingobacteriia</taxon>
        <taxon>Sphingobacteriales</taxon>
        <taxon>Sphingobacteriaceae</taxon>
        <taxon>Sphingobacterium</taxon>
    </lineage>
</organism>
<evidence type="ECO:0000313" key="3">
    <source>
        <dbReference type="Proteomes" id="UP000295292"/>
    </source>
</evidence>
<keyword evidence="1" id="KW-0732">Signal</keyword>
<reference evidence="2 3" key="1">
    <citation type="submission" date="2019-03" db="EMBL/GenBank/DDBJ databases">
        <title>Genomic Encyclopedia of Archaeal and Bacterial Type Strains, Phase II (KMG-II): from individual species to whole genera.</title>
        <authorList>
            <person name="Goeker M."/>
        </authorList>
    </citation>
    <scope>NUCLEOTIDE SEQUENCE [LARGE SCALE GENOMIC DNA]</scope>
    <source>
        <strain evidence="2 3">DSM 28353</strain>
    </source>
</reference>
<accession>A0A4R6WCZ8</accession>
<name>A0A4R6WCZ8_9SPHI</name>
<comment type="caution">
    <text evidence="2">The sequence shown here is derived from an EMBL/GenBank/DDBJ whole genome shotgun (WGS) entry which is preliminary data.</text>
</comment>
<evidence type="ECO:0000313" key="2">
    <source>
        <dbReference type="EMBL" id="TDQ75649.1"/>
    </source>
</evidence>
<dbReference type="Proteomes" id="UP000295292">
    <property type="component" value="Unassembled WGS sequence"/>
</dbReference>
<feature type="signal peptide" evidence="1">
    <location>
        <begin position="1"/>
        <end position="29"/>
    </location>
</feature>
<dbReference type="AlphaFoldDB" id="A0A4R6WCZ8"/>
<feature type="chain" id="PRO_5020965624" evidence="1">
    <location>
        <begin position="30"/>
        <end position="183"/>
    </location>
</feature>
<keyword evidence="3" id="KW-1185">Reference proteome</keyword>
<gene>
    <name evidence="2" type="ORF">CLV99_3342</name>
</gene>
<dbReference type="EMBL" id="SNYV01000016">
    <property type="protein sequence ID" value="TDQ75649.1"/>
    <property type="molecule type" value="Genomic_DNA"/>
</dbReference>
<evidence type="ECO:0000256" key="1">
    <source>
        <dbReference type="SAM" id="SignalP"/>
    </source>
</evidence>
<protein>
    <submittedName>
        <fullName evidence="2">Uncharacterized protein</fullName>
    </submittedName>
</protein>
<proteinExistence type="predicted"/>